<reference evidence="2 3" key="1">
    <citation type="journal article" date="2018" name="Arch. Microbiol.">
        <title>New insights into the metabolic potential of the phototrophic purple bacterium Rhodopila globiformis DSM 161(T) from its draft genome sequence and evidence for a vanadium-dependent nitrogenase.</title>
        <authorList>
            <person name="Imhoff J.F."/>
            <person name="Rahn T."/>
            <person name="Kunzel S."/>
            <person name="Neulinger S.C."/>
        </authorList>
    </citation>
    <scope>NUCLEOTIDE SEQUENCE [LARGE SCALE GENOMIC DNA]</scope>
    <source>
        <strain evidence="2 3">DSM 161</strain>
    </source>
</reference>
<evidence type="ECO:0000313" key="2">
    <source>
        <dbReference type="EMBL" id="PPQ36872.1"/>
    </source>
</evidence>
<sequence>MLVQRLILKNWRNFRQADIALTDVTYLVGANASGKSNLLDVFRFLRDICKPKGGGLQAAVAERGGIAQLRCLHARRDPEVRIEVHLAENSDDPEPLWRYILGFRPEGRGAQRILVTAEQVFRGNDPAPILDRPGLDDDRDTARKTQTHLEQIQTNAVFRDIADFFSGVLYLHVVPQLLKYADKLRGQMLEDDPFGQGLLEHVARTTEKTRNARLKRIEEALRLAIPQFRELKFLRDDLGQPHLEVRYQHHRPKAGWQRENQWSDGTLRLFGLFWALLEGNGLLLLEEPELSLNLEIVRQIPLMLQRLQRDAKRRRQVILSTHSEALLDNPIDGNRILRLETSDEGTTILPPNETEKRALQSGLTPAEVILPKTRPEHADQLRLF</sequence>
<dbReference type="Proteomes" id="UP000239724">
    <property type="component" value="Unassembled WGS sequence"/>
</dbReference>
<dbReference type="Pfam" id="PF13304">
    <property type="entry name" value="AAA_21"/>
    <property type="match status" value="1"/>
</dbReference>
<evidence type="ECO:0000313" key="3">
    <source>
        <dbReference type="Proteomes" id="UP000239724"/>
    </source>
</evidence>
<dbReference type="OrthoDB" id="7596665at2"/>
<dbReference type="AlphaFoldDB" id="A0A2S6NM96"/>
<dbReference type="SUPFAM" id="SSF52540">
    <property type="entry name" value="P-loop containing nucleoside triphosphate hydrolases"/>
    <property type="match status" value="1"/>
</dbReference>
<dbReference type="InterPro" id="IPR027417">
    <property type="entry name" value="P-loop_NTPase"/>
</dbReference>
<dbReference type="InterPro" id="IPR003959">
    <property type="entry name" value="ATPase_AAA_core"/>
</dbReference>
<accession>A0A2S6NM96</accession>
<dbReference type="RefSeq" id="WP_104517578.1">
    <property type="nucleotide sequence ID" value="NZ_NHRY01000053.1"/>
</dbReference>
<dbReference type="EMBL" id="NHRY01000053">
    <property type="protein sequence ID" value="PPQ36872.1"/>
    <property type="molecule type" value="Genomic_DNA"/>
</dbReference>
<dbReference type="PANTHER" id="PTHR32182:SF22">
    <property type="entry name" value="ATP-DEPENDENT ENDONUCLEASE, OLD FAMILY-RELATED"/>
    <property type="match status" value="1"/>
</dbReference>
<dbReference type="PANTHER" id="PTHR32182">
    <property type="entry name" value="DNA REPLICATION AND REPAIR PROTEIN RECF"/>
    <property type="match status" value="1"/>
</dbReference>
<dbReference type="GO" id="GO:0006302">
    <property type="term" value="P:double-strand break repair"/>
    <property type="evidence" value="ECO:0007669"/>
    <property type="project" value="TreeGrafter"/>
</dbReference>
<dbReference type="GO" id="GO:0000731">
    <property type="term" value="P:DNA synthesis involved in DNA repair"/>
    <property type="evidence" value="ECO:0007669"/>
    <property type="project" value="TreeGrafter"/>
</dbReference>
<dbReference type="PIRSF" id="PIRSF029347">
    <property type="entry name" value="RecF"/>
    <property type="match status" value="1"/>
</dbReference>
<dbReference type="GO" id="GO:0005524">
    <property type="term" value="F:ATP binding"/>
    <property type="evidence" value="ECO:0007669"/>
    <property type="project" value="InterPro"/>
</dbReference>
<dbReference type="InterPro" id="IPR014555">
    <property type="entry name" value="RecF-like"/>
</dbReference>
<gene>
    <name evidence="2" type="ORF">CCS01_04125</name>
</gene>
<dbReference type="GO" id="GO:0016887">
    <property type="term" value="F:ATP hydrolysis activity"/>
    <property type="evidence" value="ECO:0007669"/>
    <property type="project" value="InterPro"/>
</dbReference>
<keyword evidence="3" id="KW-1185">Reference proteome</keyword>
<comment type="caution">
    <text evidence="2">The sequence shown here is derived from an EMBL/GenBank/DDBJ whole genome shotgun (WGS) entry which is preliminary data.</text>
</comment>
<dbReference type="Gene3D" id="3.40.50.300">
    <property type="entry name" value="P-loop containing nucleotide triphosphate hydrolases"/>
    <property type="match status" value="1"/>
</dbReference>
<organism evidence="2 3">
    <name type="scientific">Rhodopila globiformis</name>
    <name type="common">Rhodopseudomonas globiformis</name>
    <dbReference type="NCBI Taxonomy" id="1071"/>
    <lineage>
        <taxon>Bacteria</taxon>
        <taxon>Pseudomonadati</taxon>
        <taxon>Pseudomonadota</taxon>
        <taxon>Alphaproteobacteria</taxon>
        <taxon>Acetobacterales</taxon>
        <taxon>Acetobacteraceae</taxon>
        <taxon>Rhodopila</taxon>
    </lineage>
</organism>
<proteinExistence type="predicted"/>
<evidence type="ECO:0000259" key="1">
    <source>
        <dbReference type="Pfam" id="PF13304"/>
    </source>
</evidence>
<feature type="domain" description="ATPase AAA-type core" evidence="1">
    <location>
        <begin position="25"/>
        <end position="328"/>
    </location>
</feature>
<protein>
    <submittedName>
        <fullName evidence="2">Chromosome segregation protein SMC</fullName>
    </submittedName>
</protein>
<name>A0A2S6NM96_RHOGL</name>